<organism evidence="2 3">
    <name type="scientific">Rhipicephalus sanguineus</name>
    <name type="common">Brown dog tick</name>
    <name type="synonym">Ixodes sanguineus</name>
    <dbReference type="NCBI Taxonomy" id="34632"/>
    <lineage>
        <taxon>Eukaryota</taxon>
        <taxon>Metazoa</taxon>
        <taxon>Ecdysozoa</taxon>
        <taxon>Arthropoda</taxon>
        <taxon>Chelicerata</taxon>
        <taxon>Arachnida</taxon>
        <taxon>Acari</taxon>
        <taxon>Parasitiformes</taxon>
        <taxon>Ixodida</taxon>
        <taxon>Ixodoidea</taxon>
        <taxon>Ixodidae</taxon>
        <taxon>Rhipicephalinae</taxon>
        <taxon>Rhipicephalus</taxon>
        <taxon>Rhipicephalus</taxon>
    </lineage>
</organism>
<evidence type="ECO:0000313" key="3">
    <source>
        <dbReference type="Proteomes" id="UP000821837"/>
    </source>
</evidence>
<feature type="region of interest" description="Disordered" evidence="1">
    <location>
        <begin position="29"/>
        <end position="62"/>
    </location>
</feature>
<evidence type="ECO:0000313" key="2">
    <source>
        <dbReference type="EMBL" id="KAH7970125.1"/>
    </source>
</evidence>
<name>A0A9D4T3G5_RHISA</name>
<accession>A0A9D4T3G5</accession>
<gene>
    <name evidence="2" type="ORF">HPB52_024172</name>
</gene>
<reference evidence="2" key="1">
    <citation type="journal article" date="2020" name="Cell">
        <title>Large-Scale Comparative Analyses of Tick Genomes Elucidate Their Genetic Diversity and Vector Capacities.</title>
        <authorList>
            <consortium name="Tick Genome and Microbiome Consortium (TIGMIC)"/>
            <person name="Jia N."/>
            <person name="Wang J."/>
            <person name="Shi W."/>
            <person name="Du L."/>
            <person name="Sun Y."/>
            <person name="Zhan W."/>
            <person name="Jiang J.F."/>
            <person name="Wang Q."/>
            <person name="Zhang B."/>
            <person name="Ji P."/>
            <person name="Bell-Sakyi L."/>
            <person name="Cui X.M."/>
            <person name="Yuan T.T."/>
            <person name="Jiang B.G."/>
            <person name="Yang W.F."/>
            <person name="Lam T.T."/>
            <person name="Chang Q.C."/>
            <person name="Ding S.J."/>
            <person name="Wang X.J."/>
            <person name="Zhu J.G."/>
            <person name="Ruan X.D."/>
            <person name="Zhao L."/>
            <person name="Wei J.T."/>
            <person name="Ye R.Z."/>
            <person name="Que T.C."/>
            <person name="Du C.H."/>
            <person name="Zhou Y.H."/>
            <person name="Cheng J.X."/>
            <person name="Dai P.F."/>
            <person name="Guo W.B."/>
            <person name="Han X.H."/>
            <person name="Huang E.J."/>
            <person name="Li L.F."/>
            <person name="Wei W."/>
            <person name="Gao Y.C."/>
            <person name="Liu J.Z."/>
            <person name="Shao H.Z."/>
            <person name="Wang X."/>
            <person name="Wang C.C."/>
            <person name="Yang T.C."/>
            <person name="Huo Q.B."/>
            <person name="Li W."/>
            <person name="Chen H.Y."/>
            <person name="Chen S.E."/>
            <person name="Zhou L.G."/>
            <person name="Ni X.B."/>
            <person name="Tian J.H."/>
            <person name="Sheng Y."/>
            <person name="Liu T."/>
            <person name="Pan Y.S."/>
            <person name="Xia L.Y."/>
            <person name="Li J."/>
            <person name="Zhao F."/>
            <person name="Cao W.C."/>
        </authorList>
    </citation>
    <scope>NUCLEOTIDE SEQUENCE</scope>
    <source>
        <strain evidence="2">Rsan-2018</strain>
    </source>
</reference>
<dbReference type="Proteomes" id="UP000821837">
    <property type="component" value="Unassembled WGS sequence"/>
</dbReference>
<sequence>MLCRHLHVPGRRGAAHFLLLSGTVEETGAGATREAREPAVRAISGADDRRHRPTSKGSLPPADTWSTFCECNGLLLHDAHGCSLLHKRWAAAQKNGGAGNTTTVTDDIIRRLQSEPAAIRQVGGVAGFGSNSTSPGGSNVIAADHPTAVTTSRHHTWNGVDRRTSDTGRGRDGLHARRFAL</sequence>
<feature type="region of interest" description="Disordered" evidence="1">
    <location>
        <begin position="149"/>
        <end position="173"/>
    </location>
</feature>
<proteinExistence type="predicted"/>
<dbReference type="EMBL" id="JABSTV010001248">
    <property type="protein sequence ID" value="KAH7970125.1"/>
    <property type="molecule type" value="Genomic_DNA"/>
</dbReference>
<reference evidence="2" key="2">
    <citation type="submission" date="2021-09" db="EMBL/GenBank/DDBJ databases">
        <authorList>
            <person name="Jia N."/>
            <person name="Wang J."/>
            <person name="Shi W."/>
            <person name="Du L."/>
            <person name="Sun Y."/>
            <person name="Zhan W."/>
            <person name="Jiang J."/>
            <person name="Wang Q."/>
            <person name="Zhang B."/>
            <person name="Ji P."/>
            <person name="Sakyi L.B."/>
            <person name="Cui X."/>
            <person name="Yuan T."/>
            <person name="Jiang B."/>
            <person name="Yang W."/>
            <person name="Lam T.T.-Y."/>
            <person name="Chang Q."/>
            <person name="Ding S."/>
            <person name="Wang X."/>
            <person name="Zhu J."/>
            <person name="Ruan X."/>
            <person name="Zhao L."/>
            <person name="Wei J."/>
            <person name="Que T."/>
            <person name="Du C."/>
            <person name="Cheng J."/>
            <person name="Dai P."/>
            <person name="Han X."/>
            <person name="Huang E."/>
            <person name="Gao Y."/>
            <person name="Liu J."/>
            <person name="Shao H."/>
            <person name="Ye R."/>
            <person name="Li L."/>
            <person name="Wei W."/>
            <person name="Wang X."/>
            <person name="Wang C."/>
            <person name="Huo Q."/>
            <person name="Li W."/>
            <person name="Guo W."/>
            <person name="Chen H."/>
            <person name="Chen S."/>
            <person name="Zhou L."/>
            <person name="Zhou L."/>
            <person name="Ni X."/>
            <person name="Tian J."/>
            <person name="Zhou Y."/>
            <person name="Sheng Y."/>
            <person name="Liu T."/>
            <person name="Pan Y."/>
            <person name="Xia L."/>
            <person name="Li J."/>
            <person name="Zhao F."/>
            <person name="Cao W."/>
        </authorList>
    </citation>
    <scope>NUCLEOTIDE SEQUENCE</scope>
    <source>
        <strain evidence="2">Rsan-2018</strain>
        <tissue evidence="2">Larvae</tissue>
    </source>
</reference>
<evidence type="ECO:0000256" key="1">
    <source>
        <dbReference type="SAM" id="MobiDB-lite"/>
    </source>
</evidence>
<keyword evidence="3" id="KW-1185">Reference proteome</keyword>
<feature type="compositionally biased region" description="Basic and acidic residues" evidence="1">
    <location>
        <begin position="160"/>
        <end position="173"/>
    </location>
</feature>
<comment type="caution">
    <text evidence="2">The sequence shown here is derived from an EMBL/GenBank/DDBJ whole genome shotgun (WGS) entry which is preliminary data.</text>
</comment>
<dbReference type="AlphaFoldDB" id="A0A9D4T3G5"/>
<protein>
    <submittedName>
        <fullName evidence="2">Uncharacterized protein</fullName>
    </submittedName>
</protein>